<dbReference type="SUPFAM" id="SSF56436">
    <property type="entry name" value="C-type lectin-like"/>
    <property type="match status" value="2"/>
</dbReference>
<sequence length="654" mass="72787">MAGCCTDPDATGGPWGKSQVAMLEGLVGCVELSSHLVLMVRLLVVMSAGDAWIGGTDERHEGTWMWLFGDDPFTYSNWNSGEPNNKNGNEDCLQFYHDKGNKWNDLPCDHKINGYICMKGGLTQSFKLHREVNLHGIQKVFGNTETLSTTRMAARTFHIIAFGIFSFLQMTGVFCNRCESGWMYYNNRCYTMYQQFYNFNKSRTYCKMKGGALASIPDDYVQTFLQTNVMAGGDVWVGGSDGDDEGSWVWMDSEDGFNIRKWSPECTKTDILFLIDDSASVFNAGFTYAKSVAKKLVDCLTIGQNETRVALMTFGSTVSTRFNFGTHTDQATVKSAIAGTPFRGEGSTDIANALNEARNMMGSNPTDTLDVVIVLTDGKSNTAVYSASAAIHTANVYVFAMGIGNDEDSYNLQTIARNPNADYHVVSNDYFDLHAKVSKLITGLCIGYTVPEFVTCEIEIRDSNGEKAQSPTIGSSQCLNQQDFYGKYQPEHIDTHLMISAQYTKYSPSASHSDFHFGVLTAGVEILKRTKTGLDVNIQYSPVKVTSKYEPHITKDVKLTNSVILLDSERLCLKYDAYAGGYITFESKSYHYGTTTAQRTLCYFYDDQAPLMLRVRLKMFSLELVPQLLLSYLLTFLAIPKLTTMRSIVLGILD</sequence>
<name>K1PTF4_MAGGI</name>
<dbReference type="InterPro" id="IPR036465">
    <property type="entry name" value="vWFA_dom_sf"/>
</dbReference>
<dbReference type="InterPro" id="IPR018378">
    <property type="entry name" value="C-type_lectin_CS"/>
</dbReference>
<dbReference type="Pfam" id="PF00059">
    <property type="entry name" value="Lectin_C"/>
    <property type="match status" value="2"/>
</dbReference>
<dbReference type="PROSITE" id="PS00615">
    <property type="entry name" value="C_TYPE_LECTIN_1"/>
    <property type="match status" value="1"/>
</dbReference>
<accession>K1PTF4</accession>
<dbReference type="PRINTS" id="PR00453">
    <property type="entry name" value="VWFADOMAIN"/>
</dbReference>
<dbReference type="PANTHER" id="PTHR24020">
    <property type="entry name" value="COLLAGEN ALPHA"/>
    <property type="match status" value="1"/>
</dbReference>
<dbReference type="CDD" id="cd00037">
    <property type="entry name" value="CLECT"/>
    <property type="match status" value="2"/>
</dbReference>
<gene>
    <name evidence="1" type="ORF">CGI_10007840</name>
</gene>
<evidence type="ECO:0000313" key="1">
    <source>
        <dbReference type="EMBL" id="EKC19695.1"/>
    </source>
</evidence>
<organism evidence="1">
    <name type="scientific">Magallana gigas</name>
    <name type="common">Pacific oyster</name>
    <name type="synonym">Crassostrea gigas</name>
    <dbReference type="NCBI Taxonomy" id="29159"/>
    <lineage>
        <taxon>Eukaryota</taxon>
        <taxon>Metazoa</taxon>
        <taxon>Spiralia</taxon>
        <taxon>Lophotrochozoa</taxon>
        <taxon>Mollusca</taxon>
        <taxon>Bivalvia</taxon>
        <taxon>Autobranchia</taxon>
        <taxon>Pteriomorphia</taxon>
        <taxon>Ostreida</taxon>
        <taxon>Ostreoidea</taxon>
        <taxon>Ostreidae</taxon>
        <taxon>Magallana</taxon>
    </lineage>
</organism>
<reference evidence="1" key="1">
    <citation type="journal article" date="2012" name="Nature">
        <title>The oyster genome reveals stress adaptation and complexity of shell formation.</title>
        <authorList>
            <person name="Zhang G."/>
            <person name="Fang X."/>
            <person name="Guo X."/>
            <person name="Li L."/>
            <person name="Luo R."/>
            <person name="Xu F."/>
            <person name="Yang P."/>
            <person name="Zhang L."/>
            <person name="Wang X."/>
            <person name="Qi H."/>
            <person name="Xiong Z."/>
            <person name="Que H."/>
            <person name="Xie Y."/>
            <person name="Holland P.W."/>
            <person name="Paps J."/>
            <person name="Zhu Y."/>
            <person name="Wu F."/>
            <person name="Chen Y."/>
            <person name="Wang J."/>
            <person name="Peng C."/>
            <person name="Meng J."/>
            <person name="Yang L."/>
            <person name="Liu J."/>
            <person name="Wen B."/>
            <person name="Zhang N."/>
            <person name="Huang Z."/>
            <person name="Zhu Q."/>
            <person name="Feng Y."/>
            <person name="Mount A."/>
            <person name="Hedgecock D."/>
            <person name="Xu Z."/>
            <person name="Liu Y."/>
            <person name="Domazet-Loso T."/>
            <person name="Du Y."/>
            <person name="Sun X."/>
            <person name="Zhang S."/>
            <person name="Liu B."/>
            <person name="Cheng P."/>
            <person name="Jiang X."/>
            <person name="Li J."/>
            <person name="Fan D."/>
            <person name="Wang W."/>
            <person name="Fu W."/>
            <person name="Wang T."/>
            <person name="Wang B."/>
            <person name="Zhang J."/>
            <person name="Peng Z."/>
            <person name="Li Y."/>
            <person name="Li N."/>
            <person name="Wang J."/>
            <person name="Chen M."/>
            <person name="He Y."/>
            <person name="Tan F."/>
            <person name="Song X."/>
            <person name="Zheng Q."/>
            <person name="Huang R."/>
            <person name="Yang H."/>
            <person name="Du X."/>
            <person name="Chen L."/>
            <person name="Yang M."/>
            <person name="Gaffney P.M."/>
            <person name="Wang S."/>
            <person name="Luo L."/>
            <person name="She Z."/>
            <person name="Ming Y."/>
            <person name="Huang W."/>
            <person name="Zhang S."/>
            <person name="Huang B."/>
            <person name="Zhang Y."/>
            <person name="Qu T."/>
            <person name="Ni P."/>
            <person name="Miao G."/>
            <person name="Wang J."/>
            <person name="Wang Q."/>
            <person name="Steinberg C.E."/>
            <person name="Wang H."/>
            <person name="Li N."/>
            <person name="Qian L."/>
            <person name="Zhang G."/>
            <person name="Li Y."/>
            <person name="Yang H."/>
            <person name="Liu X."/>
            <person name="Wang J."/>
            <person name="Yin Y."/>
            <person name="Wang J."/>
        </authorList>
    </citation>
    <scope>NUCLEOTIDE SEQUENCE [LARGE SCALE GENOMIC DNA]</scope>
    <source>
        <strain evidence="1">05x7-T-G4-1.051#20</strain>
    </source>
</reference>
<dbReference type="Gene3D" id="3.10.100.10">
    <property type="entry name" value="Mannose-Binding Protein A, subunit A"/>
    <property type="match status" value="2"/>
</dbReference>
<dbReference type="InterPro" id="IPR001304">
    <property type="entry name" value="C-type_lectin-like"/>
</dbReference>
<dbReference type="SMART" id="SM00034">
    <property type="entry name" value="CLECT"/>
    <property type="match status" value="2"/>
</dbReference>
<protein>
    <submittedName>
        <fullName evidence="1">Matrilin-3</fullName>
    </submittedName>
</protein>
<dbReference type="SUPFAM" id="SSF53300">
    <property type="entry name" value="vWA-like"/>
    <property type="match status" value="1"/>
</dbReference>
<dbReference type="Pfam" id="PF00092">
    <property type="entry name" value="VWA"/>
    <property type="match status" value="1"/>
</dbReference>
<dbReference type="CDD" id="cd01450">
    <property type="entry name" value="vWFA_subfamily_ECM"/>
    <property type="match status" value="1"/>
</dbReference>
<dbReference type="InterPro" id="IPR002035">
    <property type="entry name" value="VWF_A"/>
</dbReference>
<dbReference type="HOGENOM" id="CLU_419355_0_0_1"/>
<dbReference type="InterPro" id="IPR016187">
    <property type="entry name" value="CTDL_fold"/>
</dbReference>
<dbReference type="InterPro" id="IPR050525">
    <property type="entry name" value="ECM_Assembly_Org"/>
</dbReference>
<dbReference type="PROSITE" id="PS50234">
    <property type="entry name" value="VWFA"/>
    <property type="match status" value="1"/>
</dbReference>
<dbReference type="PANTHER" id="PTHR24020:SF87">
    <property type="entry name" value="COLLAGEN ALPHA-1(VI) CHAIN-LIKE"/>
    <property type="match status" value="1"/>
</dbReference>
<dbReference type="PROSITE" id="PS50041">
    <property type="entry name" value="C_TYPE_LECTIN_2"/>
    <property type="match status" value="2"/>
</dbReference>
<dbReference type="AlphaFoldDB" id="K1PTF4"/>
<dbReference type="InterPro" id="IPR016186">
    <property type="entry name" value="C-type_lectin-like/link_sf"/>
</dbReference>
<dbReference type="Gene3D" id="3.40.50.410">
    <property type="entry name" value="von Willebrand factor, type A domain"/>
    <property type="match status" value="1"/>
</dbReference>
<proteinExistence type="predicted"/>
<dbReference type="InParanoid" id="K1PTF4"/>
<dbReference type="SMART" id="SM00327">
    <property type="entry name" value="VWA"/>
    <property type="match status" value="1"/>
</dbReference>
<dbReference type="EMBL" id="JH819072">
    <property type="protein sequence ID" value="EKC19695.1"/>
    <property type="molecule type" value="Genomic_DNA"/>
</dbReference>